<dbReference type="RefSeq" id="WP_199882779.1">
    <property type="nucleotide sequence ID" value="NZ_JAJCIQ010000011.1"/>
</dbReference>
<dbReference type="Proteomes" id="UP001299546">
    <property type="component" value="Unassembled WGS sequence"/>
</dbReference>
<dbReference type="EMBL" id="JAJCIS010000011">
    <property type="protein sequence ID" value="MCB7388473.1"/>
    <property type="molecule type" value="Genomic_DNA"/>
</dbReference>
<organism evidence="1 2">
    <name type="scientific">Bariatricus massiliensis</name>
    <dbReference type="NCBI Taxonomy" id="1745713"/>
    <lineage>
        <taxon>Bacteria</taxon>
        <taxon>Bacillati</taxon>
        <taxon>Bacillota</taxon>
        <taxon>Clostridia</taxon>
        <taxon>Lachnospirales</taxon>
        <taxon>Lachnospiraceae</taxon>
        <taxon>Bariatricus</taxon>
    </lineage>
</organism>
<comment type="caution">
    <text evidence="1">The sequence shown here is derived from an EMBL/GenBank/DDBJ whole genome shotgun (WGS) entry which is preliminary data.</text>
</comment>
<evidence type="ECO:0008006" key="3">
    <source>
        <dbReference type="Google" id="ProtNLM"/>
    </source>
</evidence>
<proteinExistence type="predicted"/>
<name>A0ABS8DJ62_9FIRM</name>
<evidence type="ECO:0000313" key="2">
    <source>
        <dbReference type="Proteomes" id="UP001299546"/>
    </source>
</evidence>
<gene>
    <name evidence="1" type="ORF">LIZ65_14390</name>
</gene>
<evidence type="ECO:0000313" key="1">
    <source>
        <dbReference type="EMBL" id="MCB7388473.1"/>
    </source>
</evidence>
<sequence length="150" mass="17534">MKKLPKKTVIYGKNTQDARAYHLKLQEICRDAIHHNDSIRRNYGFILDYNQISQNKFVKQGEYIELPESALAYVDTEYVVTLPEGYYACYMTHVVQDSADFTALLQWLQEHKIKPQFVVADEVGLQLFEYLEHGYPCEVKVFLGETMKCD</sequence>
<keyword evidence="2" id="KW-1185">Reference proteome</keyword>
<reference evidence="1 2" key="1">
    <citation type="submission" date="2021-10" db="EMBL/GenBank/DDBJ databases">
        <title>Collection of gut derived symbiotic bacterial strains cultured from healthy donors.</title>
        <authorList>
            <person name="Lin H."/>
            <person name="Littmann E."/>
            <person name="Kohout C."/>
            <person name="Pamer E.G."/>
        </authorList>
    </citation>
    <scope>NUCLEOTIDE SEQUENCE [LARGE SCALE GENOMIC DNA]</scope>
    <source>
        <strain evidence="1 2">DFI.1.165</strain>
    </source>
</reference>
<accession>A0ABS8DJ62</accession>
<protein>
    <recommendedName>
        <fullName evidence="3">AraC family transcriptional regulator</fullName>
    </recommendedName>
</protein>